<sequence length="198" mass="22328">MSDFSDLFDPKAILKHYLQRGREGLLLKLEGLSERDLRMPRTPTGTSLIGIVKHCANVEWGYLGMTFGRTFPDQHLLVPFEAYAADPQADWYATEDETTSGIIDLYHRVGEAARTTIDELPLDTVGRVPWWPEDIARANLHHLVVRVIDDTARHAGQADIIRELHDGAVGLHPDNTNIPDGYDWPAYVEKLTALANRF</sequence>
<dbReference type="Proteomes" id="UP001500571">
    <property type="component" value="Unassembled WGS sequence"/>
</dbReference>
<evidence type="ECO:0000313" key="1">
    <source>
        <dbReference type="EMBL" id="GAA1951520.1"/>
    </source>
</evidence>
<dbReference type="InterPro" id="IPR007061">
    <property type="entry name" value="MST-like"/>
</dbReference>
<proteinExistence type="predicted"/>
<protein>
    <submittedName>
        <fullName evidence="1">DinB family protein</fullName>
    </submittedName>
</protein>
<evidence type="ECO:0000313" key="2">
    <source>
        <dbReference type="Proteomes" id="UP001500571"/>
    </source>
</evidence>
<comment type="caution">
    <text evidence="1">The sequence shown here is derived from an EMBL/GenBank/DDBJ whole genome shotgun (WGS) entry which is preliminary data.</text>
</comment>
<dbReference type="Gene3D" id="1.20.120.450">
    <property type="entry name" value="dinb family like domain"/>
    <property type="match status" value="1"/>
</dbReference>
<name>A0ABN2QGL0_9ACTN</name>
<keyword evidence="2" id="KW-1185">Reference proteome</keyword>
<dbReference type="RefSeq" id="WP_344042731.1">
    <property type="nucleotide sequence ID" value="NZ_BAAAPB010000001.1"/>
</dbReference>
<dbReference type="InterPro" id="IPR034660">
    <property type="entry name" value="DinB/YfiT-like"/>
</dbReference>
<dbReference type="EMBL" id="BAAAPB010000001">
    <property type="protein sequence ID" value="GAA1951520.1"/>
    <property type="molecule type" value="Genomic_DNA"/>
</dbReference>
<accession>A0ABN2QGL0</accession>
<gene>
    <name evidence="1" type="ORF">GCM10009798_08490</name>
</gene>
<organism evidence="1 2">
    <name type="scientific">Nocardioides panacihumi</name>
    <dbReference type="NCBI Taxonomy" id="400774"/>
    <lineage>
        <taxon>Bacteria</taxon>
        <taxon>Bacillati</taxon>
        <taxon>Actinomycetota</taxon>
        <taxon>Actinomycetes</taxon>
        <taxon>Propionibacteriales</taxon>
        <taxon>Nocardioidaceae</taxon>
        <taxon>Nocardioides</taxon>
    </lineage>
</organism>
<reference evidence="1 2" key="1">
    <citation type="journal article" date="2019" name="Int. J. Syst. Evol. Microbiol.">
        <title>The Global Catalogue of Microorganisms (GCM) 10K type strain sequencing project: providing services to taxonomists for standard genome sequencing and annotation.</title>
        <authorList>
            <consortium name="The Broad Institute Genomics Platform"/>
            <consortium name="The Broad Institute Genome Sequencing Center for Infectious Disease"/>
            <person name="Wu L."/>
            <person name="Ma J."/>
        </authorList>
    </citation>
    <scope>NUCLEOTIDE SEQUENCE [LARGE SCALE GENOMIC DNA]</scope>
    <source>
        <strain evidence="1 2">JCM 15309</strain>
    </source>
</reference>
<dbReference type="SUPFAM" id="SSF109854">
    <property type="entry name" value="DinB/YfiT-like putative metalloenzymes"/>
    <property type="match status" value="1"/>
</dbReference>
<dbReference type="Pfam" id="PF04978">
    <property type="entry name" value="MST"/>
    <property type="match status" value="1"/>
</dbReference>